<comment type="caution">
    <text evidence="6">The sequence shown here is derived from an EMBL/GenBank/DDBJ whole genome shotgun (WGS) entry which is preliminary data.</text>
</comment>
<evidence type="ECO:0000256" key="3">
    <source>
        <dbReference type="HAMAP-Rule" id="MF_02071"/>
    </source>
</evidence>
<dbReference type="AlphaFoldDB" id="A0A423PMK4"/>
<dbReference type="GO" id="GO:0000270">
    <property type="term" value="P:peptidoglycan metabolic process"/>
    <property type="evidence" value="ECO:0007669"/>
    <property type="project" value="UniProtKB-UniRule"/>
</dbReference>
<keyword evidence="7" id="KW-1185">Reference proteome</keyword>
<dbReference type="InterPro" id="IPR034718">
    <property type="entry name" value="RlpA"/>
</dbReference>
<dbReference type="Proteomes" id="UP000283993">
    <property type="component" value="Unassembled WGS sequence"/>
</dbReference>
<dbReference type="NCBIfam" id="TIGR00413">
    <property type="entry name" value="rlpA"/>
    <property type="match status" value="1"/>
</dbReference>
<sequence length="128" mass="13361">MLVVTVLAGCAGPRPAPTPSGVAEPPAEAAAPVYQSGEAAYYGARFAGRTTASGEAFDPQALTAAHRRLALGTRVRVTNVDNGRTVTVRINDRGPYADGRIIDLSRAAAERLGMIESGVATVELRRID</sequence>
<protein>
    <recommendedName>
        <fullName evidence="3">Endolytic peptidoglycan transglycosylase RlpA</fullName>
        <ecNumber evidence="3">4.2.2.-</ecNumber>
    </recommendedName>
</protein>
<evidence type="ECO:0000256" key="4">
    <source>
        <dbReference type="RuleBase" id="RU003495"/>
    </source>
</evidence>
<organism evidence="6 7">
    <name type="scientific">Salinisphaera orenii MK-B5</name>
    <dbReference type="NCBI Taxonomy" id="856730"/>
    <lineage>
        <taxon>Bacteria</taxon>
        <taxon>Pseudomonadati</taxon>
        <taxon>Pseudomonadota</taxon>
        <taxon>Gammaproteobacteria</taxon>
        <taxon>Salinisphaerales</taxon>
        <taxon>Salinisphaeraceae</taxon>
        <taxon>Salinisphaera</taxon>
    </lineage>
</organism>
<dbReference type="PANTHER" id="PTHR34183:SF8">
    <property type="entry name" value="ENDOLYTIC PEPTIDOGLYCAN TRANSGLYCOSYLASE RLPA-RELATED"/>
    <property type="match status" value="1"/>
</dbReference>
<dbReference type="EMBL" id="AYKH01000018">
    <property type="protein sequence ID" value="ROO26833.1"/>
    <property type="molecule type" value="Genomic_DNA"/>
</dbReference>
<name>A0A423PMK4_9GAMM</name>
<evidence type="ECO:0000313" key="7">
    <source>
        <dbReference type="Proteomes" id="UP000283993"/>
    </source>
</evidence>
<evidence type="ECO:0000313" key="6">
    <source>
        <dbReference type="EMBL" id="ROO26833.1"/>
    </source>
</evidence>
<dbReference type="RefSeq" id="WP_123631292.1">
    <property type="nucleotide sequence ID" value="NZ_AYKH01000018.1"/>
</dbReference>
<keyword evidence="1 3" id="KW-0456">Lyase</keyword>
<comment type="similarity">
    <text evidence="3 4">Belongs to the RlpA family.</text>
</comment>
<dbReference type="Pfam" id="PF03330">
    <property type="entry name" value="DPBB_1"/>
    <property type="match status" value="1"/>
</dbReference>
<gene>
    <name evidence="3" type="primary">rlpA</name>
    <name evidence="6" type="ORF">SAOR_09965</name>
</gene>
<accession>A0A423PMK4</accession>
<feature type="domain" description="RlpA-like protein double-psi beta-barrel" evidence="5">
    <location>
        <begin position="35"/>
        <end position="123"/>
    </location>
</feature>
<dbReference type="SUPFAM" id="SSF50685">
    <property type="entry name" value="Barwin-like endoglucanases"/>
    <property type="match status" value="1"/>
</dbReference>
<dbReference type="Gene3D" id="2.40.40.10">
    <property type="entry name" value="RlpA-like domain"/>
    <property type="match status" value="1"/>
</dbReference>
<dbReference type="CDD" id="cd22268">
    <property type="entry name" value="DPBB_RlpA-like"/>
    <property type="match status" value="1"/>
</dbReference>
<dbReference type="EC" id="4.2.2.-" evidence="3"/>
<dbReference type="InterPro" id="IPR012997">
    <property type="entry name" value="RplA"/>
</dbReference>
<dbReference type="HAMAP" id="MF_02071">
    <property type="entry name" value="RlpA"/>
    <property type="match status" value="1"/>
</dbReference>
<keyword evidence="2 3" id="KW-0961">Cell wall biogenesis/degradation</keyword>
<dbReference type="InterPro" id="IPR036908">
    <property type="entry name" value="RlpA-like_sf"/>
</dbReference>
<dbReference type="GO" id="GO:0071555">
    <property type="term" value="P:cell wall organization"/>
    <property type="evidence" value="ECO:0007669"/>
    <property type="project" value="UniProtKB-KW"/>
</dbReference>
<comment type="function">
    <text evidence="3">Lytic transglycosylase with a strong preference for naked glycan strands that lack stem peptides.</text>
</comment>
<reference evidence="6 7" key="1">
    <citation type="submission" date="2013-10" db="EMBL/GenBank/DDBJ databases">
        <title>Salinisphaera orenii MK-B5 Genome Sequencing.</title>
        <authorList>
            <person name="Lai Q."/>
            <person name="Li C."/>
            <person name="Shao Z."/>
        </authorList>
    </citation>
    <scope>NUCLEOTIDE SEQUENCE [LARGE SCALE GENOMIC DNA]</scope>
    <source>
        <strain evidence="6 7">MK-B5</strain>
    </source>
</reference>
<dbReference type="GO" id="GO:0008932">
    <property type="term" value="F:lytic endotransglycosylase activity"/>
    <property type="evidence" value="ECO:0007669"/>
    <property type="project" value="UniProtKB-UniRule"/>
</dbReference>
<evidence type="ECO:0000256" key="2">
    <source>
        <dbReference type="ARBA" id="ARBA00023316"/>
    </source>
</evidence>
<proteinExistence type="inferred from homology"/>
<dbReference type="PANTHER" id="PTHR34183">
    <property type="entry name" value="ENDOLYTIC PEPTIDOGLYCAN TRANSGLYCOSYLASE RLPA"/>
    <property type="match status" value="1"/>
</dbReference>
<evidence type="ECO:0000256" key="1">
    <source>
        <dbReference type="ARBA" id="ARBA00023239"/>
    </source>
</evidence>
<dbReference type="InterPro" id="IPR009009">
    <property type="entry name" value="RlpA-like_DPBB"/>
</dbReference>
<evidence type="ECO:0000259" key="5">
    <source>
        <dbReference type="Pfam" id="PF03330"/>
    </source>
</evidence>